<evidence type="ECO:0000313" key="2">
    <source>
        <dbReference type="EMBL" id="QIQ11285.1"/>
    </source>
</evidence>
<proteinExistence type="predicted"/>
<dbReference type="AlphaFoldDB" id="A0A6G9HLE2"/>
<evidence type="ECO:0000256" key="1">
    <source>
        <dbReference type="SAM" id="MobiDB-lite"/>
    </source>
</evidence>
<name>A0A6G9HLE2_KLEPN</name>
<protein>
    <submittedName>
        <fullName evidence="2">Uncharacterized protein</fullName>
    </submittedName>
</protein>
<sequence>MNSYKHPLQSASAARSAPVKPLWRNRAVKSCKIRISWRWSLITSITMKIRASSPKRAPAP</sequence>
<keyword evidence="2" id="KW-0614">Plasmid</keyword>
<geneLocation type="plasmid" evidence="2">
    <name>pK195_KPC</name>
</geneLocation>
<dbReference type="EMBL" id="MK312242">
    <property type="protein sequence ID" value="QIQ11285.1"/>
    <property type="molecule type" value="Genomic_DNA"/>
</dbReference>
<feature type="region of interest" description="Disordered" evidence="1">
    <location>
        <begin position="1"/>
        <end position="20"/>
    </location>
</feature>
<feature type="compositionally biased region" description="Polar residues" evidence="1">
    <location>
        <begin position="1"/>
        <end position="13"/>
    </location>
</feature>
<reference evidence="2" key="1">
    <citation type="submission" date="2018-12" db="EMBL/GenBank/DDBJ databases">
        <authorList>
            <person name="Feng Y."/>
        </authorList>
    </citation>
    <scope>NUCLEOTIDE SEQUENCE</scope>
    <source>
        <strain evidence="2">K195</strain>
        <plasmid evidence="2">pK195_KPC</plasmid>
    </source>
</reference>
<accession>A0A6G9HLE2</accession>
<organism evidence="2">
    <name type="scientific">Klebsiella pneumoniae</name>
    <dbReference type="NCBI Taxonomy" id="573"/>
    <lineage>
        <taxon>Bacteria</taxon>
        <taxon>Pseudomonadati</taxon>
        <taxon>Pseudomonadota</taxon>
        <taxon>Gammaproteobacteria</taxon>
        <taxon>Enterobacterales</taxon>
        <taxon>Enterobacteriaceae</taxon>
        <taxon>Klebsiella/Raoultella group</taxon>
        <taxon>Klebsiella</taxon>
        <taxon>Klebsiella pneumoniae complex</taxon>
    </lineage>
</organism>